<dbReference type="InterPro" id="IPR011701">
    <property type="entry name" value="MFS"/>
</dbReference>
<keyword evidence="9" id="KW-1185">Reference proteome</keyword>
<gene>
    <name evidence="8" type="ORF">AS156_32035</name>
</gene>
<accession>A0A120FQY9</accession>
<sequence>MTISTTSPTIAPVVGRATWYAWYVVFVLTACYTLAFVDSKIPFILVQAIKSDLGLTDTQLGIIAGPAFSLMYAAGAMPIAMLSDRIARKYVIAVAVTIWSAFTAAGGATHSFLAFMFSRTGVALGESALTPAAHSMFADYFPAGQRSKVIAIYSCGIAIGAFIAMTVGGLLSDRLGWRTTLMIVGGVGLLLSFVVAVTVQEPPRDLSSSGRQMSEGSLAALLADPAIRNTIIGGTILGIANGSVSAWGPAYIMRTFHLSATATGATYGTLLGILAIVGTLAGGLIAGWLSNKDVRYGFRLLAAAFFISTIAKIISLLTPSYVLFLAFGAISMFLQLFYPGPTYATIQSLAKPNARSFASAVTMFCINAVGIAGGAFLTGLLSDRLVPLVGAESLRWSLGIMSLMSAWAAVHYWRASYHLGRRAKGSC</sequence>
<dbReference type="AlphaFoldDB" id="A0A120FQY9"/>
<dbReference type="GO" id="GO:0022857">
    <property type="term" value="F:transmembrane transporter activity"/>
    <property type="evidence" value="ECO:0007669"/>
    <property type="project" value="InterPro"/>
</dbReference>
<dbReference type="GO" id="GO:0016020">
    <property type="term" value="C:membrane"/>
    <property type="evidence" value="ECO:0007669"/>
    <property type="project" value="UniProtKB-SubCell"/>
</dbReference>
<dbReference type="PROSITE" id="PS50850">
    <property type="entry name" value="MFS"/>
    <property type="match status" value="1"/>
</dbReference>
<dbReference type="SUPFAM" id="SSF103473">
    <property type="entry name" value="MFS general substrate transporter"/>
    <property type="match status" value="1"/>
</dbReference>
<dbReference type="Pfam" id="PF07690">
    <property type="entry name" value="MFS_1"/>
    <property type="match status" value="1"/>
</dbReference>
<feature type="transmembrane region" description="Helical" evidence="6">
    <location>
        <begin position="296"/>
        <end position="314"/>
    </location>
</feature>
<dbReference type="Gene3D" id="1.20.1250.20">
    <property type="entry name" value="MFS general substrate transporter like domains"/>
    <property type="match status" value="1"/>
</dbReference>
<evidence type="ECO:0000256" key="5">
    <source>
        <dbReference type="ARBA" id="ARBA00023136"/>
    </source>
</evidence>
<dbReference type="InterPro" id="IPR044770">
    <property type="entry name" value="MFS_spinster-like"/>
</dbReference>
<feature type="transmembrane region" description="Helical" evidence="6">
    <location>
        <begin position="20"/>
        <end position="37"/>
    </location>
</feature>
<organism evidence="8 9">
    <name type="scientific">Bradyrhizobium macuxiense</name>
    <dbReference type="NCBI Taxonomy" id="1755647"/>
    <lineage>
        <taxon>Bacteria</taxon>
        <taxon>Pseudomonadati</taxon>
        <taxon>Pseudomonadota</taxon>
        <taxon>Alphaproteobacteria</taxon>
        <taxon>Hyphomicrobiales</taxon>
        <taxon>Nitrobacteraceae</taxon>
        <taxon>Bradyrhizobium</taxon>
    </lineage>
</organism>
<evidence type="ECO:0000313" key="9">
    <source>
        <dbReference type="Proteomes" id="UP000057737"/>
    </source>
</evidence>
<reference evidence="8 9" key="1">
    <citation type="submission" date="2015-11" db="EMBL/GenBank/DDBJ databases">
        <title>Draft Genome Sequence of the Strain BR 10303 (Bradyrhizobium sp.) isolated from nodules of Centrolobium paraense.</title>
        <authorList>
            <person name="Zelli J.E."/>
            <person name="Simoes-Araujo J.L."/>
            <person name="Barauna A.C."/>
            <person name="Silva K."/>
        </authorList>
    </citation>
    <scope>NUCLEOTIDE SEQUENCE [LARGE SCALE GENOMIC DNA]</scope>
    <source>
        <strain evidence="8 9">BR 10303</strain>
    </source>
</reference>
<keyword evidence="3 6" id="KW-0812">Transmembrane</keyword>
<proteinExistence type="predicted"/>
<dbReference type="InterPro" id="IPR020846">
    <property type="entry name" value="MFS_dom"/>
</dbReference>
<dbReference type="EMBL" id="LNCU01000032">
    <property type="protein sequence ID" value="KWV59297.1"/>
    <property type="molecule type" value="Genomic_DNA"/>
</dbReference>
<dbReference type="InterPro" id="IPR036259">
    <property type="entry name" value="MFS_trans_sf"/>
</dbReference>
<feature type="transmembrane region" description="Helical" evidence="6">
    <location>
        <begin position="320"/>
        <end position="338"/>
    </location>
</feature>
<dbReference type="Proteomes" id="UP000057737">
    <property type="component" value="Unassembled WGS sequence"/>
</dbReference>
<evidence type="ECO:0000259" key="7">
    <source>
        <dbReference type="PROSITE" id="PS50850"/>
    </source>
</evidence>
<protein>
    <recommendedName>
        <fullName evidence="7">Major facilitator superfamily (MFS) profile domain-containing protein</fullName>
    </recommendedName>
</protein>
<dbReference type="PANTHER" id="PTHR23505:SF79">
    <property type="entry name" value="PROTEIN SPINSTER"/>
    <property type="match status" value="1"/>
</dbReference>
<feature type="transmembrane region" description="Helical" evidence="6">
    <location>
        <begin position="358"/>
        <end position="381"/>
    </location>
</feature>
<dbReference type="RefSeq" id="WP_066502152.1">
    <property type="nucleotide sequence ID" value="NZ_LNCU01000032.1"/>
</dbReference>
<evidence type="ECO:0000256" key="3">
    <source>
        <dbReference type="ARBA" id="ARBA00022692"/>
    </source>
</evidence>
<feature type="transmembrane region" description="Helical" evidence="6">
    <location>
        <begin position="267"/>
        <end position="289"/>
    </location>
</feature>
<name>A0A120FQY9_9BRAD</name>
<dbReference type="OrthoDB" id="7442224at2"/>
<evidence type="ECO:0000256" key="1">
    <source>
        <dbReference type="ARBA" id="ARBA00004141"/>
    </source>
</evidence>
<feature type="transmembrane region" description="Helical" evidence="6">
    <location>
        <begin position="150"/>
        <end position="172"/>
    </location>
</feature>
<comment type="caution">
    <text evidence="8">The sequence shown here is derived from an EMBL/GenBank/DDBJ whole genome shotgun (WGS) entry which is preliminary data.</text>
</comment>
<dbReference type="CDD" id="cd17328">
    <property type="entry name" value="MFS_spinster_like"/>
    <property type="match status" value="1"/>
</dbReference>
<comment type="subcellular location">
    <subcellularLocation>
        <location evidence="1">Membrane</location>
        <topology evidence="1">Multi-pass membrane protein</topology>
    </subcellularLocation>
</comment>
<keyword evidence="2" id="KW-0813">Transport</keyword>
<keyword evidence="5 6" id="KW-0472">Membrane</keyword>
<dbReference type="PANTHER" id="PTHR23505">
    <property type="entry name" value="SPINSTER"/>
    <property type="match status" value="1"/>
</dbReference>
<feature type="transmembrane region" description="Helical" evidence="6">
    <location>
        <begin position="393"/>
        <end position="413"/>
    </location>
</feature>
<evidence type="ECO:0000256" key="6">
    <source>
        <dbReference type="SAM" id="Phobius"/>
    </source>
</evidence>
<evidence type="ECO:0000256" key="2">
    <source>
        <dbReference type="ARBA" id="ARBA00022448"/>
    </source>
</evidence>
<feature type="transmembrane region" description="Helical" evidence="6">
    <location>
        <begin position="179"/>
        <end position="199"/>
    </location>
</feature>
<evidence type="ECO:0000256" key="4">
    <source>
        <dbReference type="ARBA" id="ARBA00022989"/>
    </source>
</evidence>
<evidence type="ECO:0000313" key="8">
    <source>
        <dbReference type="EMBL" id="KWV59297.1"/>
    </source>
</evidence>
<feature type="transmembrane region" description="Helical" evidence="6">
    <location>
        <begin position="90"/>
        <end position="117"/>
    </location>
</feature>
<keyword evidence="4 6" id="KW-1133">Transmembrane helix</keyword>
<feature type="domain" description="Major facilitator superfamily (MFS) profile" evidence="7">
    <location>
        <begin position="24"/>
        <end position="417"/>
    </location>
</feature>